<feature type="domain" description="FAD dependent oxidoreductase central" evidence="2">
    <location>
        <begin position="44"/>
        <end position="98"/>
    </location>
</feature>
<dbReference type="Pfam" id="PF16350">
    <property type="entry name" value="FAO_M"/>
    <property type="match status" value="1"/>
</dbReference>
<keyword evidence="4" id="KW-1185">Reference proteome</keyword>
<dbReference type="InterPro" id="IPR027266">
    <property type="entry name" value="TrmE/GcvT-like"/>
</dbReference>
<evidence type="ECO:0000313" key="4">
    <source>
        <dbReference type="Proteomes" id="UP001189429"/>
    </source>
</evidence>
<name>A0ABN9WEY0_9DINO</name>
<dbReference type="PANTHER" id="PTHR43757">
    <property type="entry name" value="AMINOMETHYLTRANSFERASE"/>
    <property type="match status" value="1"/>
</dbReference>
<protein>
    <submittedName>
        <fullName evidence="3">Uncharacterized protein</fullName>
    </submittedName>
</protein>
<dbReference type="Proteomes" id="UP001189429">
    <property type="component" value="Unassembled WGS sequence"/>
</dbReference>
<evidence type="ECO:0000259" key="1">
    <source>
        <dbReference type="Pfam" id="PF01571"/>
    </source>
</evidence>
<organism evidence="3 4">
    <name type="scientific">Prorocentrum cordatum</name>
    <dbReference type="NCBI Taxonomy" id="2364126"/>
    <lineage>
        <taxon>Eukaryota</taxon>
        <taxon>Sar</taxon>
        <taxon>Alveolata</taxon>
        <taxon>Dinophyceae</taxon>
        <taxon>Prorocentrales</taxon>
        <taxon>Prorocentraceae</taxon>
        <taxon>Prorocentrum</taxon>
    </lineage>
</organism>
<comment type="caution">
    <text evidence="3">The sequence shown here is derived from an EMBL/GenBank/DDBJ whole genome shotgun (WGS) entry which is preliminary data.</text>
</comment>
<evidence type="ECO:0000259" key="2">
    <source>
        <dbReference type="Pfam" id="PF16350"/>
    </source>
</evidence>
<feature type="domain" description="GCVT N-terminal" evidence="1">
    <location>
        <begin position="317"/>
        <end position="449"/>
    </location>
</feature>
<feature type="domain" description="GCVT N-terminal" evidence="1">
    <location>
        <begin position="102"/>
        <end position="263"/>
    </location>
</feature>
<gene>
    <name evidence="3" type="ORF">PCOR1329_LOCUS66706</name>
</gene>
<dbReference type="EMBL" id="CAUYUJ010018609">
    <property type="protein sequence ID" value="CAK0884956.1"/>
    <property type="molecule type" value="Genomic_DNA"/>
</dbReference>
<sequence length="563" mass="59750">MDGSYLIGEAPGLRNYFVAAGMNSSGIASAGGAGYHVAEWVARGTPANHLWSVDVRRVHGFMTNQRYLGERAGESLGDHYRMIAPKHERSTARGVRRSPLFGALAARGARFGQKAGWERPNYFCPSGPSEAGPFVGPGLQPGTWGEAAWMGPAAAEHRACRSEAAVFDTSSFAKLLVVGDDAAACLSALCANEIRGRAGFATYTQMLNERGGIEADVTVREVAPGQWLLLTGTDKGVRDKAWIESLAGGRSVRVLDVTSIWAPPEVASALGGSGFPANYLLIGGSSSPAINWTPSLNHRSFVAWAAGHPWGHAWPVYSVLALMGPLSPQVLARAAGLSGEEARAALGGWKPNEARELDLGLARGVAVRTSYVGERQGWELHVEADVADHVYQALHEAAAAPPALPLRDAGYHAIDSLRIEAGRLAWRHELTPDETPLEAGLGFAVRLGKEGGFLGEQALASQKAQGVRQRCCLWAVGGDAAPFVWGGEPILADGAYTGQNVTSGARVPAAAEGLRTLAMGYVAADEAGILDEAWLSRRRFEVEVGNQRYPAVPRLLPARTCRK</sequence>
<dbReference type="InterPro" id="IPR036188">
    <property type="entry name" value="FAD/NAD-bd_sf"/>
</dbReference>
<proteinExistence type="predicted"/>
<dbReference type="Gene3D" id="2.40.30.110">
    <property type="entry name" value="Aminomethyltransferase beta-barrel domains"/>
    <property type="match status" value="1"/>
</dbReference>
<accession>A0ABN9WEY0</accession>
<dbReference type="InterPro" id="IPR006222">
    <property type="entry name" value="GCVT_N"/>
</dbReference>
<dbReference type="Pfam" id="PF01571">
    <property type="entry name" value="GCV_T"/>
    <property type="match status" value="2"/>
</dbReference>
<dbReference type="InterPro" id="IPR032503">
    <property type="entry name" value="FAO_M"/>
</dbReference>
<dbReference type="Gene3D" id="3.30.1360.120">
    <property type="entry name" value="Probable tRNA modification gtpase trme, domain 1"/>
    <property type="match status" value="2"/>
</dbReference>
<dbReference type="SUPFAM" id="SSF103025">
    <property type="entry name" value="Folate-binding domain"/>
    <property type="match status" value="1"/>
</dbReference>
<reference evidence="3" key="1">
    <citation type="submission" date="2023-10" db="EMBL/GenBank/DDBJ databases">
        <authorList>
            <person name="Chen Y."/>
            <person name="Shah S."/>
            <person name="Dougan E. K."/>
            <person name="Thang M."/>
            <person name="Chan C."/>
        </authorList>
    </citation>
    <scope>NUCLEOTIDE SEQUENCE [LARGE SCALE GENOMIC DNA]</scope>
</reference>
<dbReference type="Gene3D" id="4.10.1250.10">
    <property type="entry name" value="Aminomethyltransferase fragment"/>
    <property type="match status" value="1"/>
</dbReference>
<dbReference type="Gene3D" id="3.50.50.60">
    <property type="entry name" value="FAD/NAD(P)-binding domain"/>
    <property type="match status" value="1"/>
</dbReference>
<dbReference type="InterPro" id="IPR028896">
    <property type="entry name" value="GcvT/YgfZ/DmdA"/>
</dbReference>
<evidence type="ECO:0000313" key="3">
    <source>
        <dbReference type="EMBL" id="CAK0884956.1"/>
    </source>
</evidence>
<dbReference type="PANTHER" id="PTHR43757:SF2">
    <property type="entry name" value="AMINOMETHYLTRANSFERASE, MITOCHONDRIAL"/>
    <property type="match status" value="1"/>
</dbReference>